<comment type="similarity">
    <text evidence="1">Belongs to the PPR family. P subfamily.</text>
</comment>
<dbReference type="Gene3D" id="1.25.40.10">
    <property type="entry name" value="Tetratricopeptide repeat domain"/>
    <property type="match status" value="1"/>
</dbReference>
<evidence type="ECO:0000313" key="5">
    <source>
        <dbReference type="Proteomes" id="UP000501690"/>
    </source>
</evidence>
<evidence type="ECO:0000256" key="2">
    <source>
        <dbReference type="ARBA" id="ARBA00022737"/>
    </source>
</evidence>
<organism evidence="4 5">
    <name type="scientific">Vigna unguiculata</name>
    <name type="common">Cowpea</name>
    <dbReference type="NCBI Taxonomy" id="3917"/>
    <lineage>
        <taxon>Eukaryota</taxon>
        <taxon>Viridiplantae</taxon>
        <taxon>Streptophyta</taxon>
        <taxon>Embryophyta</taxon>
        <taxon>Tracheophyta</taxon>
        <taxon>Spermatophyta</taxon>
        <taxon>Magnoliopsida</taxon>
        <taxon>eudicotyledons</taxon>
        <taxon>Gunneridae</taxon>
        <taxon>Pentapetalae</taxon>
        <taxon>rosids</taxon>
        <taxon>fabids</taxon>
        <taxon>Fabales</taxon>
        <taxon>Fabaceae</taxon>
        <taxon>Papilionoideae</taxon>
        <taxon>50 kb inversion clade</taxon>
        <taxon>NPAAA clade</taxon>
        <taxon>indigoferoid/millettioid clade</taxon>
        <taxon>Phaseoleae</taxon>
        <taxon>Vigna</taxon>
    </lineage>
</organism>
<gene>
    <name evidence="4" type="ORF">DEO72_LG5g377</name>
</gene>
<sequence length="98" mass="11134">MMEKGIQPDMYLEHTYGMCKGGRLEKAQEIFQDLLIKGYPLDGLVDEALSLWSKMENNGCLPDAIAFEIIITALFEKDETDKADTFLREMISRGLLKS</sequence>
<evidence type="ECO:0000313" key="4">
    <source>
        <dbReference type="EMBL" id="QCD92315.1"/>
    </source>
</evidence>
<proteinExistence type="inferred from homology"/>
<dbReference type="PROSITE" id="PS51375">
    <property type="entry name" value="PPR"/>
    <property type="match status" value="1"/>
</dbReference>
<dbReference type="EMBL" id="CP039349">
    <property type="protein sequence ID" value="QCD92315.1"/>
    <property type="molecule type" value="Genomic_DNA"/>
</dbReference>
<dbReference type="NCBIfam" id="TIGR00756">
    <property type="entry name" value="PPR"/>
    <property type="match status" value="2"/>
</dbReference>
<evidence type="ECO:0000256" key="1">
    <source>
        <dbReference type="ARBA" id="ARBA00007626"/>
    </source>
</evidence>
<name>A0A4D6LUM1_VIGUN</name>
<dbReference type="PANTHER" id="PTHR47941">
    <property type="entry name" value="PENTATRICOPEPTIDE REPEAT-CONTAINING PROTEIN 3, MITOCHONDRIAL"/>
    <property type="match status" value="1"/>
</dbReference>
<dbReference type="AlphaFoldDB" id="A0A4D6LUM1"/>
<protein>
    <submittedName>
        <fullName evidence="4">Pentatricopeptide repeat</fullName>
    </submittedName>
</protein>
<dbReference type="Proteomes" id="UP000501690">
    <property type="component" value="Linkage Group LG5"/>
</dbReference>
<dbReference type="InterPro" id="IPR002885">
    <property type="entry name" value="PPR_rpt"/>
</dbReference>
<accession>A0A4D6LUM1</accession>
<dbReference type="InterPro" id="IPR011990">
    <property type="entry name" value="TPR-like_helical_dom_sf"/>
</dbReference>
<keyword evidence="2" id="KW-0677">Repeat</keyword>
<reference evidence="4 5" key="1">
    <citation type="submission" date="2019-04" db="EMBL/GenBank/DDBJ databases">
        <title>An improved genome assembly and genetic linkage map for asparagus bean, Vigna unguiculata ssp. sesquipedialis.</title>
        <authorList>
            <person name="Xia Q."/>
            <person name="Zhang R."/>
            <person name="Dong Y."/>
        </authorList>
    </citation>
    <scope>NUCLEOTIDE SEQUENCE [LARGE SCALE GENOMIC DNA]</scope>
    <source>
        <tissue evidence="4">Leaf</tissue>
    </source>
</reference>
<dbReference type="Pfam" id="PF13041">
    <property type="entry name" value="PPR_2"/>
    <property type="match status" value="1"/>
</dbReference>
<feature type="repeat" description="PPR" evidence="3">
    <location>
        <begin position="28"/>
        <end position="62"/>
    </location>
</feature>
<keyword evidence="5" id="KW-1185">Reference proteome</keyword>
<evidence type="ECO:0000256" key="3">
    <source>
        <dbReference type="PROSITE-ProRule" id="PRU00708"/>
    </source>
</evidence>